<name>A0A7H2NIM6_9GAMM</name>
<keyword evidence="9" id="KW-0472">Membrane</keyword>
<reference evidence="11 12" key="2">
    <citation type="submission" date="2020-09" db="EMBL/GenBank/DDBJ databases">
        <authorList>
            <person name="Chen F.-J."/>
            <person name="Lee Y.-T."/>
        </authorList>
    </citation>
    <scope>NUCLEOTIDE SEQUENCE [LARGE SCALE GENOMIC DNA]</scope>
    <source>
        <strain evidence="11 12">AS39</strain>
    </source>
</reference>
<dbReference type="RefSeq" id="WP_191012855.1">
    <property type="nucleotide sequence ID" value="NZ_CP061550.1"/>
</dbReference>
<evidence type="ECO:0000313" key="11">
    <source>
        <dbReference type="EMBL" id="QNX73356.1"/>
    </source>
</evidence>
<dbReference type="Proteomes" id="UP000516666">
    <property type="component" value="Chromosome"/>
</dbReference>
<keyword evidence="7" id="KW-0812">Transmembrane</keyword>
<proteinExistence type="inferred from homology"/>
<dbReference type="NCBIfam" id="TIGR01710">
    <property type="entry name" value="typeII_sec_gspG"/>
    <property type="match status" value="1"/>
</dbReference>
<evidence type="ECO:0000256" key="3">
    <source>
        <dbReference type="ARBA" id="ARBA00020042"/>
    </source>
</evidence>
<dbReference type="Gene3D" id="3.30.700.10">
    <property type="entry name" value="Glycoprotein, Type 4 Pilin"/>
    <property type="match status" value="1"/>
</dbReference>
<gene>
    <name evidence="11" type="primary">gspG</name>
    <name evidence="11" type="ORF">IC776_05700</name>
</gene>
<dbReference type="EMBL" id="CP061646">
    <property type="protein sequence ID" value="QNX73356.1"/>
    <property type="molecule type" value="Genomic_DNA"/>
</dbReference>
<dbReference type="AlphaFoldDB" id="A0A7H2NIM6"/>
<keyword evidence="4" id="KW-1003">Cell membrane</keyword>
<dbReference type="GO" id="GO:0015628">
    <property type="term" value="P:protein secretion by the type II secretion system"/>
    <property type="evidence" value="ECO:0007669"/>
    <property type="project" value="InterPro"/>
</dbReference>
<protein>
    <recommendedName>
        <fullName evidence="3">Type II secretion system core protein G</fullName>
    </recommendedName>
</protein>
<comment type="similarity">
    <text evidence="2">Belongs to the GSP G family.</text>
</comment>
<dbReference type="GO" id="GO:0005886">
    <property type="term" value="C:plasma membrane"/>
    <property type="evidence" value="ECO:0007669"/>
    <property type="project" value="UniProtKB-SubCell"/>
</dbReference>
<evidence type="ECO:0000256" key="9">
    <source>
        <dbReference type="ARBA" id="ARBA00023136"/>
    </source>
</evidence>
<sequence length="141" mass="15284">MITPNRKLNKGFTLLELMIVLVIIGLLAGIIGPNLFKNLEKSEKTTAKSQIDALTKAIDQYRIDNGSFPDTGNGLNALLVAPAGATRWNGPYIKKIPADPWGMPYQYQSPGKQNPAEYDVYSFGKDKAQGGTGDAADIGNW</sequence>
<evidence type="ECO:0000256" key="7">
    <source>
        <dbReference type="ARBA" id="ARBA00022692"/>
    </source>
</evidence>
<dbReference type="PROSITE" id="PS00409">
    <property type="entry name" value="PROKAR_NTER_METHYL"/>
    <property type="match status" value="1"/>
</dbReference>
<evidence type="ECO:0000313" key="12">
    <source>
        <dbReference type="Proteomes" id="UP000516666"/>
    </source>
</evidence>
<dbReference type="PANTHER" id="PTHR30093:SF44">
    <property type="entry name" value="TYPE II SECRETION SYSTEM CORE PROTEIN G"/>
    <property type="match status" value="1"/>
</dbReference>
<dbReference type="InterPro" id="IPR045584">
    <property type="entry name" value="Pilin-like"/>
</dbReference>
<dbReference type="GO" id="GO:0015627">
    <property type="term" value="C:type II protein secretion system complex"/>
    <property type="evidence" value="ECO:0007669"/>
    <property type="project" value="InterPro"/>
</dbReference>
<keyword evidence="8" id="KW-1133">Transmembrane helix</keyword>
<evidence type="ECO:0000256" key="6">
    <source>
        <dbReference type="ARBA" id="ARBA00022519"/>
    </source>
</evidence>
<reference evidence="12" key="1">
    <citation type="submission" date="2020-09" db="EMBL/GenBank/DDBJ databases">
        <title>Clinical and molecular characterization of Acinetobacter seifertii in Taiwan.</title>
        <authorList>
            <person name="Li L.-H."/>
            <person name="Yang Y.-S."/>
            <person name="Sun J.-R."/>
            <person name="Huang T.-W."/>
            <person name="Huang W.-C."/>
            <person name="Wang Y.-C."/>
            <person name="Kuo T.-H."/>
            <person name="Kuo S.-C."/>
            <person name="Chen T.-L."/>
        </authorList>
    </citation>
    <scope>NUCLEOTIDE SEQUENCE [LARGE SCALE GENOMIC DNA]</scope>
    <source>
        <strain evidence="12">AS39</strain>
    </source>
</reference>
<dbReference type="InterPro" id="IPR012902">
    <property type="entry name" value="N_methyl_site"/>
</dbReference>
<dbReference type="PRINTS" id="PR00813">
    <property type="entry name" value="BCTERIALGSPG"/>
</dbReference>
<dbReference type="InterPro" id="IPR000983">
    <property type="entry name" value="Bac_GSPG_pilin"/>
</dbReference>
<evidence type="ECO:0000256" key="2">
    <source>
        <dbReference type="ARBA" id="ARBA00009984"/>
    </source>
</evidence>
<evidence type="ECO:0000256" key="1">
    <source>
        <dbReference type="ARBA" id="ARBA00004377"/>
    </source>
</evidence>
<keyword evidence="5" id="KW-0488">Methylation</keyword>
<dbReference type="InterPro" id="IPR013545">
    <property type="entry name" value="T2SS_protein-GspG_C"/>
</dbReference>
<comment type="subcellular location">
    <subcellularLocation>
        <location evidence="1">Cell inner membrane</location>
        <topology evidence="1">Single-pass membrane protein</topology>
    </subcellularLocation>
</comment>
<dbReference type="NCBIfam" id="TIGR02532">
    <property type="entry name" value="IV_pilin_GFxxxE"/>
    <property type="match status" value="1"/>
</dbReference>
<evidence type="ECO:0000259" key="10">
    <source>
        <dbReference type="Pfam" id="PF08334"/>
    </source>
</evidence>
<dbReference type="Pfam" id="PF08334">
    <property type="entry name" value="T2SSG"/>
    <property type="match status" value="1"/>
</dbReference>
<evidence type="ECO:0000256" key="8">
    <source>
        <dbReference type="ARBA" id="ARBA00022989"/>
    </source>
</evidence>
<keyword evidence="6" id="KW-0997">Cell inner membrane</keyword>
<feature type="domain" description="Type II secretion system protein GspG C-terminal" evidence="10">
    <location>
        <begin position="34"/>
        <end position="141"/>
    </location>
</feature>
<accession>A0A7H2NIM6</accession>
<evidence type="ECO:0000256" key="4">
    <source>
        <dbReference type="ARBA" id="ARBA00022475"/>
    </source>
</evidence>
<dbReference type="PANTHER" id="PTHR30093">
    <property type="entry name" value="GENERAL SECRETION PATHWAY PROTEIN G"/>
    <property type="match status" value="1"/>
</dbReference>
<organism evidence="11 12">
    <name type="scientific">Acinetobacter seifertii</name>
    <dbReference type="NCBI Taxonomy" id="1530123"/>
    <lineage>
        <taxon>Bacteria</taxon>
        <taxon>Pseudomonadati</taxon>
        <taxon>Pseudomonadota</taxon>
        <taxon>Gammaproteobacteria</taxon>
        <taxon>Moraxellales</taxon>
        <taxon>Moraxellaceae</taxon>
        <taxon>Acinetobacter</taxon>
        <taxon>Acinetobacter calcoaceticus/baumannii complex</taxon>
    </lineage>
</organism>
<dbReference type="InterPro" id="IPR010054">
    <property type="entry name" value="Type2_sec_GspG"/>
</dbReference>
<evidence type="ECO:0000256" key="5">
    <source>
        <dbReference type="ARBA" id="ARBA00022481"/>
    </source>
</evidence>
<dbReference type="Pfam" id="PF07963">
    <property type="entry name" value="N_methyl"/>
    <property type="match status" value="1"/>
</dbReference>
<dbReference type="SUPFAM" id="SSF54523">
    <property type="entry name" value="Pili subunits"/>
    <property type="match status" value="1"/>
</dbReference>